<feature type="transmembrane region" description="Helical" evidence="1">
    <location>
        <begin position="127"/>
        <end position="148"/>
    </location>
</feature>
<evidence type="ECO:0000313" key="2">
    <source>
        <dbReference type="EMBL" id="MFD1712180.1"/>
    </source>
</evidence>
<dbReference type="EMBL" id="JBHUEJ010000036">
    <property type="protein sequence ID" value="MFD1712180.1"/>
    <property type="molecule type" value="Genomic_DNA"/>
</dbReference>
<keyword evidence="3" id="KW-1185">Reference proteome</keyword>
<keyword evidence="1" id="KW-0472">Membrane</keyword>
<comment type="caution">
    <text evidence="2">The sequence shown here is derived from an EMBL/GenBank/DDBJ whole genome shotgun (WGS) entry which is preliminary data.</text>
</comment>
<name>A0ABW4L0P1_9BURK</name>
<evidence type="ECO:0000256" key="1">
    <source>
        <dbReference type="SAM" id="Phobius"/>
    </source>
</evidence>
<gene>
    <name evidence="2" type="ORF">ACFSF0_16350</name>
</gene>
<proteinExistence type="predicted"/>
<organism evidence="2 3">
    <name type="scientific">Ottowia flava</name>
    <dbReference type="NCBI Taxonomy" id="2675430"/>
    <lineage>
        <taxon>Bacteria</taxon>
        <taxon>Pseudomonadati</taxon>
        <taxon>Pseudomonadota</taxon>
        <taxon>Betaproteobacteria</taxon>
        <taxon>Burkholderiales</taxon>
        <taxon>Comamonadaceae</taxon>
        <taxon>Ottowia</taxon>
    </lineage>
</organism>
<dbReference type="RefSeq" id="WP_147912241.1">
    <property type="nucleotide sequence ID" value="NZ_JBHUEJ010000036.1"/>
</dbReference>
<feature type="transmembrane region" description="Helical" evidence="1">
    <location>
        <begin position="89"/>
        <end position="115"/>
    </location>
</feature>
<protein>
    <submittedName>
        <fullName evidence="2">Uncharacterized protein</fullName>
    </submittedName>
</protein>
<accession>A0ABW4L0P1</accession>
<reference evidence="3" key="1">
    <citation type="journal article" date="2019" name="Int. J. Syst. Evol. Microbiol.">
        <title>The Global Catalogue of Microorganisms (GCM) 10K type strain sequencing project: providing services to taxonomists for standard genome sequencing and annotation.</title>
        <authorList>
            <consortium name="The Broad Institute Genomics Platform"/>
            <consortium name="The Broad Institute Genome Sequencing Center for Infectious Disease"/>
            <person name="Wu L."/>
            <person name="Ma J."/>
        </authorList>
    </citation>
    <scope>NUCLEOTIDE SEQUENCE [LARGE SCALE GENOMIC DNA]</scope>
    <source>
        <strain evidence="3">LMG 29247</strain>
    </source>
</reference>
<evidence type="ECO:0000313" key="3">
    <source>
        <dbReference type="Proteomes" id="UP001597304"/>
    </source>
</evidence>
<sequence>MGTQIHLSDTGAPLRWPRECAQCGAKDERLVGVPVGIAREKTHLKDLALQRLVFESATLTYPVCERHAGGVRLASWLTRKSPLPALLRGVAWVFGPLALLTGAMAVGLGVLRLLGRVPAPAGVSPDLPLFFVAWSVLAAALLIGVLWARRHVPLRLVRFKDDGLTLRFSSAAYARRFVRANPDVARSAESDCLDRTRNVSRC</sequence>
<keyword evidence="1" id="KW-1133">Transmembrane helix</keyword>
<dbReference type="Proteomes" id="UP001597304">
    <property type="component" value="Unassembled WGS sequence"/>
</dbReference>
<keyword evidence="1" id="KW-0812">Transmembrane</keyword>